<dbReference type="RefSeq" id="XP_017989293.1">
    <property type="nucleotide sequence ID" value="XM_018133544.1"/>
</dbReference>
<proteinExistence type="predicted"/>
<evidence type="ECO:0000313" key="3">
    <source>
        <dbReference type="Proteomes" id="UP000243052"/>
    </source>
</evidence>
<gene>
    <name evidence="2" type="ORF">AW171_hschr74323</name>
</gene>
<dbReference type="InterPro" id="IPR024624">
    <property type="entry name" value="Pyridox_Oxase_Alr4036_FMN-bd"/>
</dbReference>
<keyword evidence="3" id="KW-1185">Reference proteome</keyword>
<dbReference type="Proteomes" id="UP000243052">
    <property type="component" value="Chromosome vii"/>
</dbReference>
<dbReference type="OrthoDB" id="5394411at2759"/>
<dbReference type="SUPFAM" id="SSF50475">
    <property type="entry name" value="FMN-binding split barrel"/>
    <property type="match status" value="1"/>
</dbReference>
<dbReference type="GeneID" id="28725642"/>
<protein>
    <submittedName>
        <fullName evidence="2">HGL043Cp</fullName>
    </submittedName>
</protein>
<sequence length="307" mass="34682">MFHEMAPWVPTFTQSMKNHVQPFIPLTFSTVDPSSMKPKCRTVVFRGFLFEDKNCNVLTFNTDTRSDKFKEIDSYSAEKGTPAPFEACFYFPATEEQFRFSGSCFVVSRNNISDLTARYSAFNGTNFYPILSPSVFGNDSISSAYVNEELYTSESIPIVDGAYQEALHTQNDLLSPSSISSTSDGPVLNFPAYYNPEYCPPSAKEWELEIHRHWLKLSRTMKSHYRGPDPGAPLTPSLSKQLDKIQRGVDGAGEDTGLDNFGLVCLCVDQVNYLNLHNGRGGERWKYTREIDEKTGLETWSEQELCP</sequence>
<name>A0A0X8HVI4_9SACH</name>
<dbReference type="STRING" id="45286.A0A0X8HVI4"/>
<dbReference type="InterPro" id="IPR012349">
    <property type="entry name" value="Split_barrel_FMN-bd"/>
</dbReference>
<dbReference type="AlphaFoldDB" id="A0A0X8HVI4"/>
<dbReference type="PANTHER" id="PTHR28243">
    <property type="entry name" value="AGL049CP"/>
    <property type="match status" value="1"/>
</dbReference>
<dbReference type="PANTHER" id="PTHR28243:SF1">
    <property type="entry name" value="PYRIDOXAMINE 5'-PHOSPHATE OXIDASE ALR4036 FAMILY FMN-BINDING DOMAIN-CONTAINING PROTEIN"/>
    <property type="match status" value="1"/>
</dbReference>
<dbReference type="EMBL" id="CP014247">
    <property type="protein sequence ID" value="AMD22297.1"/>
    <property type="molecule type" value="Genomic_DNA"/>
</dbReference>
<dbReference type="Pfam" id="PF12766">
    <property type="entry name" value="Pyridox_oxase_2"/>
    <property type="match status" value="1"/>
</dbReference>
<reference evidence="2 3" key="1">
    <citation type="submission" date="2016-01" db="EMBL/GenBank/DDBJ databases">
        <title>Genome sequence of the yeast Holleya sinecauda.</title>
        <authorList>
            <person name="Dietrich F.S."/>
        </authorList>
    </citation>
    <scope>NUCLEOTIDE SEQUENCE [LARGE SCALE GENOMIC DNA]</scope>
    <source>
        <strain evidence="2 3">ATCC 58844</strain>
    </source>
</reference>
<evidence type="ECO:0000313" key="2">
    <source>
        <dbReference type="EMBL" id="AMD22297.1"/>
    </source>
</evidence>
<organism evidence="2 3">
    <name type="scientific">Eremothecium sinecaudum</name>
    <dbReference type="NCBI Taxonomy" id="45286"/>
    <lineage>
        <taxon>Eukaryota</taxon>
        <taxon>Fungi</taxon>
        <taxon>Dikarya</taxon>
        <taxon>Ascomycota</taxon>
        <taxon>Saccharomycotina</taxon>
        <taxon>Saccharomycetes</taxon>
        <taxon>Saccharomycetales</taxon>
        <taxon>Saccharomycetaceae</taxon>
        <taxon>Eremothecium</taxon>
    </lineage>
</organism>
<dbReference type="Gene3D" id="2.30.110.10">
    <property type="entry name" value="Electron Transport, Fmn-binding Protein, Chain A"/>
    <property type="match status" value="1"/>
</dbReference>
<accession>A0A0X8HVI4</accession>
<evidence type="ECO:0000259" key="1">
    <source>
        <dbReference type="Pfam" id="PF12766"/>
    </source>
</evidence>
<dbReference type="GO" id="GO:0010181">
    <property type="term" value="F:FMN binding"/>
    <property type="evidence" value="ECO:0007669"/>
    <property type="project" value="InterPro"/>
</dbReference>
<feature type="domain" description="Pyridoxamine 5'-phosphate oxidase Alr4036 family FMN-binding" evidence="1">
    <location>
        <begin position="5"/>
        <end position="107"/>
    </location>
</feature>